<name>A0AAV1TGE8_9STRA</name>
<reference evidence="2" key="1">
    <citation type="submission" date="2024-01" db="EMBL/GenBank/DDBJ databases">
        <authorList>
            <person name="Webb A."/>
        </authorList>
    </citation>
    <scope>NUCLEOTIDE SEQUENCE</scope>
    <source>
        <strain evidence="2">Pm1</strain>
    </source>
</reference>
<gene>
    <name evidence="2" type="ORF">PM001_LOCUS5732</name>
</gene>
<dbReference type="Proteomes" id="UP001162060">
    <property type="component" value="Unassembled WGS sequence"/>
</dbReference>
<evidence type="ECO:0000313" key="2">
    <source>
        <dbReference type="EMBL" id="CAK7918135.1"/>
    </source>
</evidence>
<evidence type="ECO:0000313" key="3">
    <source>
        <dbReference type="Proteomes" id="UP001162060"/>
    </source>
</evidence>
<comment type="caution">
    <text evidence="2">The sequence shown here is derived from an EMBL/GenBank/DDBJ whole genome shotgun (WGS) entry which is preliminary data.</text>
</comment>
<sequence>MDWNDFSHLFQHHRELAEHLAQGLGEQALANLLSCPPEQHVAQLEKFEAFVLGQRRNASEVHGHAAAESISKTQDELMREQARNEALNRTVETLSARSNQPRPIRMDPPKFDGTAPHTIVHWL</sequence>
<evidence type="ECO:0000256" key="1">
    <source>
        <dbReference type="SAM" id="MobiDB-lite"/>
    </source>
</evidence>
<organism evidence="2 3">
    <name type="scientific">Peronospora matthiolae</name>
    <dbReference type="NCBI Taxonomy" id="2874970"/>
    <lineage>
        <taxon>Eukaryota</taxon>
        <taxon>Sar</taxon>
        <taxon>Stramenopiles</taxon>
        <taxon>Oomycota</taxon>
        <taxon>Peronosporomycetes</taxon>
        <taxon>Peronosporales</taxon>
        <taxon>Peronosporaceae</taxon>
        <taxon>Peronospora</taxon>
    </lineage>
</organism>
<proteinExistence type="predicted"/>
<protein>
    <submittedName>
        <fullName evidence="2">Uncharacterized protein</fullName>
    </submittedName>
</protein>
<feature type="region of interest" description="Disordered" evidence="1">
    <location>
        <begin position="94"/>
        <end position="117"/>
    </location>
</feature>
<dbReference type="AlphaFoldDB" id="A0AAV1TGE8"/>
<dbReference type="EMBL" id="CAKLBY020000047">
    <property type="protein sequence ID" value="CAK7918135.1"/>
    <property type="molecule type" value="Genomic_DNA"/>
</dbReference>
<accession>A0AAV1TGE8</accession>